<evidence type="ECO:0000313" key="3">
    <source>
        <dbReference type="Proteomes" id="UP001212152"/>
    </source>
</evidence>
<evidence type="ECO:0000256" key="1">
    <source>
        <dbReference type="SAM" id="MobiDB-lite"/>
    </source>
</evidence>
<accession>A0AAD5XNA5</accession>
<sequence length="337" mass="34274">MTARRPVGGATSISLGDASTPAPWSTTSHTTRGRISPPPTRTARAPVTSNPLWSTGGTGIIPTPPLSPQRTRPFAGQKNISQVSQIFGGETSGQSTAAAPPRTGKRLGPVPASRPPWSNSTDTSAPPRAAAPPPPRPSEPFSAQEVHRPGRKLLPPPGGAPAVSTAVFTGAPAPEAKSAPAADSARRELKEARDPASSPRVYRPARKPLAPPGGGSALSTSAFVGAPPADGPLDRKAAAPAAEASSVTRAAPAPKPSMQDHADPASSPRIHRPGRKLLPPPGGVRSVSTAEFAGGPSDTSRATTTAVAEKKDTVKPRIDPSTVSAVAGRSTGKHRVY</sequence>
<feature type="compositionally biased region" description="Basic and acidic residues" evidence="1">
    <location>
        <begin position="184"/>
        <end position="194"/>
    </location>
</feature>
<comment type="caution">
    <text evidence="2">The sequence shown here is derived from an EMBL/GenBank/DDBJ whole genome shotgun (WGS) entry which is preliminary data.</text>
</comment>
<protein>
    <submittedName>
        <fullName evidence="2">Uncharacterized protein</fullName>
    </submittedName>
</protein>
<organism evidence="2 3">
    <name type="scientific">Geranomyces variabilis</name>
    <dbReference type="NCBI Taxonomy" id="109894"/>
    <lineage>
        <taxon>Eukaryota</taxon>
        <taxon>Fungi</taxon>
        <taxon>Fungi incertae sedis</taxon>
        <taxon>Chytridiomycota</taxon>
        <taxon>Chytridiomycota incertae sedis</taxon>
        <taxon>Chytridiomycetes</taxon>
        <taxon>Spizellomycetales</taxon>
        <taxon>Powellomycetaceae</taxon>
        <taxon>Geranomyces</taxon>
    </lineage>
</organism>
<keyword evidence="3" id="KW-1185">Reference proteome</keyword>
<proteinExistence type="predicted"/>
<feature type="compositionally biased region" description="Low complexity" evidence="1">
    <location>
        <begin position="238"/>
        <end position="252"/>
    </location>
</feature>
<feature type="compositionally biased region" description="Pro residues" evidence="1">
    <location>
        <begin position="129"/>
        <end position="138"/>
    </location>
</feature>
<gene>
    <name evidence="2" type="ORF">HDU87_002456</name>
</gene>
<evidence type="ECO:0000313" key="2">
    <source>
        <dbReference type="EMBL" id="KAJ3179888.1"/>
    </source>
</evidence>
<feature type="compositionally biased region" description="Polar residues" evidence="1">
    <location>
        <begin position="297"/>
        <end position="306"/>
    </location>
</feature>
<feature type="compositionally biased region" description="Low complexity" evidence="1">
    <location>
        <begin position="171"/>
        <end position="183"/>
    </location>
</feature>
<name>A0AAD5XNA5_9FUNG</name>
<feature type="compositionally biased region" description="Basic and acidic residues" evidence="1">
    <location>
        <begin position="308"/>
        <end position="318"/>
    </location>
</feature>
<reference evidence="2" key="1">
    <citation type="submission" date="2020-05" db="EMBL/GenBank/DDBJ databases">
        <title>Phylogenomic resolution of chytrid fungi.</title>
        <authorList>
            <person name="Stajich J.E."/>
            <person name="Amses K."/>
            <person name="Simmons R."/>
            <person name="Seto K."/>
            <person name="Myers J."/>
            <person name="Bonds A."/>
            <person name="Quandt C.A."/>
            <person name="Barry K."/>
            <person name="Liu P."/>
            <person name="Grigoriev I."/>
            <person name="Longcore J.E."/>
            <person name="James T.Y."/>
        </authorList>
    </citation>
    <scope>NUCLEOTIDE SEQUENCE</scope>
    <source>
        <strain evidence="2">JEL0379</strain>
    </source>
</reference>
<dbReference type="AlphaFoldDB" id="A0AAD5XNA5"/>
<feature type="region of interest" description="Disordered" evidence="1">
    <location>
        <begin position="1"/>
        <end position="337"/>
    </location>
</feature>
<dbReference type="EMBL" id="JADGJQ010000019">
    <property type="protein sequence ID" value="KAJ3179888.1"/>
    <property type="molecule type" value="Genomic_DNA"/>
</dbReference>
<dbReference type="Proteomes" id="UP001212152">
    <property type="component" value="Unassembled WGS sequence"/>
</dbReference>